<protein>
    <recommendedName>
        <fullName evidence="12">Histone H2A</fullName>
    </recommendedName>
</protein>
<keyword evidence="7" id="KW-0832">Ubl conjugation</keyword>
<dbReference type="InterPro" id="IPR009072">
    <property type="entry name" value="Histone-fold"/>
</dbReference>
<organism evidence="14 15">
    <name type="scientific">Scyliorhinus torazame</name>
    <name type="common">Cloudy catshark</name>
    <name type="synonym">Catulus torazame</name>
    <dbReference type="NCBI Taxonomy" id="75743"/>
    <lineage>
        <taxon>Eukaryota</taxon>
        <taxon>Metazoa</taxon>
        <taxon>Chordata</taxon>
        <taxon>Craniata</taxon>
        <taxon>Vertebrata</taxon>
        <taxon>Chondrichthyes</taxon>
        <taxon>Elasmobranchii</taxon>
        <taxon>Galeomorphii</taxon>
        <taxon>Galeoidea</taxon>
        <taxon>Carcharhiniformes</taxon>
        <taxon>Scyliorhinidae</taxon>
        <taxon>Scyliorhinus</taxon>
    </lineage>
</organism>
<dbReference type="InterPro" id="IPR032454">
    <property type="entry name" value="Histone_H2A_C"/>
</dbReference>
<dbReference type="PRINTS" id="PR00620">
    <property type="entry name" value="HISTONEH2A"/>
</dbReference>
<dbReference type="SUPFAM" id="SSF47113">
    <property type="entry name" value="Histone-fold"/>
    <property type="match status" value="1"/>
</dbReference>
<comment type="caution">
    <text evidence="14">The sequence shown here is derived from an EMBL/GenBank/DDBJ whole genome shotgun (WGS) entry which is preliminary data.</text>
</comment>
<evidence type="ECO:0000256" key="12">
    <source>
        <dbReference type="RuleBase" id="RU003767"/>
    </source>
</evidence>
<dbReference type="STRING" id="75743.A0A401PNL5"/>
<feature type="domain" description="Histone H2A C-terminal" evidence="13">
    <location>
        <begin position="90"/>
        <end position="124"/>
    </location>
</feature>
<dbReference type="GO" id="GO:0030527">
    <property type="term" value="F:structural constituent of chromatin"/>
    <property type="evidence" value="ECO:0007669"/>
    <property type="project" value="InterPro"/>
</dbReference>
<evidence type="ECO:0000256" key="6">
    <source>
        <dbReference type="ARBA" id="ARBA00022499"/>
    </source>
</evidence>
<comment type="subcellular location">
    <subcellularLocation>
        <location evidence="3">Chromosome</location>
    </subcellularLocation>
    <subcellularLocation>
        <location evidence="2 12">Nucleus</location>
    </subcellularLocation>
</comment>
<evidence type="ECO:0000256" key="2">
    <source>
        <dbReference type="ARBA" id="ARBA00004123"/>
    </source>
</evidence>
<evidence type="ECO:0000256" key="10">
    <source>
        <dbReference type="ARBA" id="ARBA00023242"/>
    </source>
</evidence>
<evidence type="ECO:0000259" key="13">
    <source>
        <dbReference type="Pfam" id="PF16211"/>
    </source>
</evidence>
<keyword evidence="15" id="KW-1185">Reference proteome</keyword>
<dbReference type="SMART" id="SM00414">
    <property type="entry name" value="H2A"/>
    <property type="match status" value="1"/>
</dbReference>
<dbReference type="GO" id="GO:0003677">
    <property type="term" value="F:DNA binding"/>
    <property type="evidence" value="ECO:0007669"/>
    <property type="project" value="UniProtKB-KW"/>
</dbReference>
<proteinExistence type="inferred from homology"/>
<evidence type="ECO:0000256" key="7">
    <source>
        <dbReference type="ARBA" id="ARBA00022843"/>
    </source>
</evidence>
<sequence>MSSRGKIRGKGHAKAKTCSSRAGLQFPIGRIHQLLCKGHYAKWVGAGAPVYLVVLECLTITILELPAKQPRTTNNLTSSRHLKLTICNDKELKKLLGGVTINQDGILPNIQIELLPKETGHPSKVYA</sequence>
<dbReference type="Pfam" id="PF16211">
    <property type="entry name" value="Histone_H2A_C"/>
    <property type="match status" value="1"/>
</dbReference>
<keyword evidence="5 12" id="KW-0158">Chromosome</keyword>
<accession>A0A401PNL5</accession>
<keyword evidence="11 12" id="KW-0544">Nucleosome core</keyword>
<comment type="similarity">
    <text evidence="4 12">Belongs to the histone H2A family.</text>
</comment>
<evidence type="ECO:0000256" key="8">
    <source>
        <dbReference type="ARBA" id="ARBA00022990"/>
    </source>
</evidence>
<comment type="function">
    <text evidence="1">Core component of nucleosome. Nucleosomes wrap and compact DNA into chromatin, limiting DNA accessibility to the cellular machineries which require DNA as a template. Histones thereby play a central role in transcription regulation, DNA repair, DNA replication and chromosomal stability. DNA accessibility is regulated via a complex set of post-translational modifications of histones, also called histone code, and nucleosome remodeling.</text>
</comment>
<dbReference type="InterPro" id="IPR002119">
    <property type="entry name" value="Histone_H2A"/>
</dbReference>
<dbReference type="GO" id="GO:0046982">
    <property type="term" value="F:protein heterodimerization activity"/>
    <property type="evidence" value="ECO:0007669"/>
    <property type="project" value="InterPro"/>
</dbReference>
<dbReference type="PANTHER" id="PTHR23430">
    <property type="entry name" value="HISTONE H2A"/>
    <property type="match status" value="1"/>
</dbReference>
<comment type="subunit">
    <text evidence="12">The nucleosome is a histone octamer containing two molecules each of H2A, H2B, H3 and H4 assembled in one H3-H4 heterotetramer and two H2A-H2B heterodimers. The octamer wraps approximately 147 bp of DNA.</text>
</comment>
<evidence type="ECO:0000313" key="14">
    <source>
        <dbReference type="EMBL" id="GCB74699.1"/>
    </source>
</evidence>
<dbReference type="OrthoDB" id="8939136at2759"/>
<gene>
    <name evidence="14" type="ORF">scyTo_0003790</name>
</gene>
<evidence type="ECO:0000313" key="15">
    <source>
        <dbReference type="Proteomes" id="UP000288216"/>
    </source>
</evidence>
<dbReference type="GO" id="GO:0000786">
    <property type="term" value="C:nucleosome"/>
    <property type="evidence" value="ECO:0007669"/>
    <property type="project" value="UniProtKB-KW"/>
</dbReference>
<keyword evidence="10 12" id="KW-0539">Nucleus</keyword>
<evidence type="ECO:0000256" key="9">
    <source>
        <dbReference type="ARBA" id="ARBA00023125"/>
    </source>
</evidence>
<reference evidence="14 15" key="1">
    <citation type="journal article" date="2018" name="Nat. Ecol. Evol.">
        <title>Shark genomes provide insights into elasmobranch evolution and the origin of vertebrates.</title>
        <authorList>
            <person name="Hara Y"/>
            <person name="Yamaguchi K"/>
            <person name="Onimaru K"/>
            <person name="Kadota M"/>
            <person name="Koyanagi M"/>
            <person name="Keeley SD"/>
            <person name="Tatsumi K"/>
            <person name="Tanaka K"/>
            <person name="Motone F"/>
            <person name="Kageyama Y"/>
            <person name="Nozu R"/>
            <person name="Adachi N"/>
            <person name="Nishimura O"/>
            <person name="Nakagawa R"/>
            <person name="Tanegashima C"/>
            <person name="Kiyatake I"/>
            <person name="Matsumoto R"/>
            <person name="Murakumo K"/>
            <person name="Nishida K"/>
            <person name="Terakita A"/>
            <person name="Kuratani S"/>
            <person name="Sato K"/>
            <person name="Hyodo S Kuraku.S."/>
        </authorList>
    </citation>
    <scope>NUCLEOTIDE SEQUENCE [LARGE SCALE GENOMIC DNA]</scope>
</reference>
<evidence type="ECO:0000256" key="4">
    <source>
        <dbReference type="ARBA" id="ARBA00010691"/>
    </source>
</evidence>
<keyword evidence="9 12" id="KW-0238">DNA-binding</keyword>
<evidence type="ECO:0000256" key="3">
    <source>
        <dbReference type="ARBA" id="ARBA00004286"/>
    </source>
</evidence>
<dbReference type="CDD" id="cd00074">
    <property type="entry name" value="HFD_H2A"/>
    <property type="match status" value="1"/>
</dbReference>
<evidence type="ECO:0000256" key="11">
    <source>
        <dbReference type="ARBA" id="ARBA00023269"/>
    </source>
</evidence>
<dbReference type="Proteomes" id="UP000288216">
    <property type="component" value="Unassembled WGS sequence"/>
</dbReference>
<dbReference type="AlphaFoldDB" id="A0A401PNL5"/>
<dbReference type="Gene3D" id="1.10.20.10">
    <property type="entry name" value="Histone, subunit A"/>
    <property type="match status" value="1"/>
</dbReference>
<dbReference type="EMBL" id="BFAA01001063">
    <property type="protein sequence ID" value="GCB74699.1"/>
    <property type="molecule type" value="Genomic_DNA"/>
</dbReference>
<dbReference type="GO" id="GO:0005634">
    <property type="term" value="C:nucleus"/>
    <property type="evidence" value="ECO:0007669"/>
    <property type="project" value="UniProtKB-SubCell"/>
</dbReference>
<keyword evidence="6" id="KW-1017">Isopeptide bond</keyword>
<evidence type="ECO:0000256" key="1">
    <source>
        <dbReference type="ARBA" id="ARBA00002001"/>
    </source>
</evidence>
<evidence type="ECO:0000256" key="5">
    <source>
        <dbReference type="ARBA" id="ARBA00022454"/>
    </source>
</evidence>
<keyword evidence="8" id="KW-0007">Acetylation</keyword>
<dbReference type="FunFam" id="1.10.20.10:FF:000103">
    <property type="entry name" value="Histone H2A type 1"/>
    <property type="match status" value="1"/>
</dbReference>
<name>A0A401PNL5_SCYTO</name>